<dbReference type="InterPro" id="IPR002925">
    <property type="entry name" value="Dienelactn_hydro"/>
</dbReference>
<name>A0A507FNU0_9FUNG</name>
<dbReference type="AlphaFoldDB" id="A0A507FNU0"/>
<organism evidence="2 3">
    <name type="scientific">Chytriomyces confervae</name>
    <dbReference type="NCBI Taxonomy" id="246404"/>
    <lineage>
        <taxon>Eukaryota</taxon>
        <taxon>Fungi</taxon>
        <taxon>Fungi incertae sedis</taxon>
        <taxon>Chytridiomycota</taxon>
        <taxon>Chytridiomycota incertae sedis</taxon>
        <taxon>Chytridiomycetes</taxon>
        <taxon>Chytridiales</taxon>
        <taxon>Chytriomycetaceae</taxon>
        <taxon>Chytriomyces</taxon>
    </lineage>
</organism>
<gene>
    <name evidence="2" type="ORF">CcCBS67573_g00645</name>
</gene>
<evidence type="ECO:0000259" key="1">
    <source>
        <dbReference type="Pfam" id="PF01738"/>
    </source>
</evidence>
<dbReference type="SUPFAM" id="SSF53474">
    <property type="entry name" value="alpha/beta-Hydrolases"/>
    <property type="match status" value="1"/>
</dbReference>
<dbReference type="STRING" id="246404.A0A507FNU0"/>
<proteinExistence type="predicted"/>
<evidence type="ECO:0000313" key="3">
    <source>
        <dbReference type="Proteomes" id="UP000320333"/>
    </source>
</evidence>
<comment type="caution">
    <text evidence="2">The sequence shown here is derived from an EMBL/GenBank/DDBJ whole genome shotgun (WGS) entry which is preliminary data.</text>
</comment>
<reference evidence="2 3" key="1">
    <citation type="journal article" date="2019" name="Sci. Rep.">
        <title>Comparative genomics of chytrid fungi reveal insights into the obligate biotrophic and pathogenic lifestyle of Synchytrium endobioticum.</title>
        <authorList>
            <person name="van de Vossenberg B.T.L.H."/>
            <person name="Warris S."/>
            <person name="Nguyen H.D.T."/>
            <person name="van Gent-Pelzer M.P.E."/>
            <person name="Joly D.L."/>
            <person name="van de Geest H.C."/>
            <person name="Bonants P.J.M."/>
            <person name="Smith D.S."/>
            <person name="Levesque C.A."/>
            <person name="van der Lee T.A.J."/>
        </authorList>
    </citation>
    <scope>NUCLEOTIDE SEQUENCE [LARGE SCALE GENOMIC DNA]</scope>
    <source>
        <strain evidence="2 3">CBS 675.73</strain>
    </source>
</reference>
<dbReference type="OrthoDB" id="2147163at2759"/>
<dbReference type="Proteomes" id="UP000320333">
    <property type="component" value="Unassembled WGS sequence"/>
</dbReference>
<protein>
    <recommendedName>
        <fullName evidence="1">Dienelactone hydrolase domain-containing protein</fullName>
    </recommendedName>
</protein>
<keyword evidence="3" id="KW-1185">Reference proteome</keyword>
<dbReference type="GO" id="GO:0016787">
    <property type="term" value="F:hydrolase activity"/>
    <property type="evidence" value="ECO:0007669"/>
    <property type="project" value="InterPro"/>
</dbReference>
<evidence type="ECO:0000313" key="2">
    <source>
        <dbReference type="EMBL" id="TPX78089.1"/>
    </source>
</evidence>
<dbReference type="Gene3D" id="3.40.50.1820">
    <property type="entry name" value="alpha/beta hydrolase"/>
    <property type="match status" value="1"/>
</dbReference>
<feature type="domain" description="Dienelactone hydrolase" evidence="1">
    <location>
        <begin position="25"/>
        <end position="168"/>
    </location>
</feature>
<dbReference type="PANTHER" id="PTHR47668">
    <property type="entry name" value="DIENELACTONE HYDROLASE FAMILY PROTEIN (AFU_ORTHOLOGUE AFUA_6G01940)"/>
    <property type="match status" value="1"/>
</dbReference>
<dbReference type="InterPro" id="IPR029058">
    <property type="entry name" value="AB_hydrolase_fold"/>
</dbReference>
<dbReference type="Pfam" id="PF01738">
    <property type="entry name" value="DLH"/>
    <property type="match status" value="1"/>
</dbReference>
<sequence length="176" mass="19075">MPDLCRGDPWDAKNWPPAGGFAEVLAHINKNASYNSIVADMRATQTFLKAEGSQHFGVIGFCWGGMMAAKLAAEPDLNLEAFVAAHPAGIPLDVAAGAKCPLLLLPAKDDPKETFDEVFRVVSAIHPSSKQVRFDDAHHGFLAACAEFNNELLAKRANEGIREMHDFFVARLGKSD</sequence>
<dbReference type="EMBL" id="QEAP01000008">
    <property type="protein sequence ID" value="TPX78089.1"/>
    <property type="molecule type" value="Genomic_DNA"/>
</dbReference>
<accession>A0A507FNU0</accession>
<dbReference type="PANTHER" id="PTHR47668:SF1">
    <property type="entry name" value="DIENELACTONE HYDROLASE DOMAIN-CONTAINING PROTEIN-RELATED"/>
    <property type="match status" value="1"/>
</dbReference>